<dbReference type="PANTHER" id="PTHR36303:SF1">
    <property type="entry name" value="2',3'-CYCLIC-NUCLEOTIDE 2'-PHOSPHODIESTERASE"/>
    <property type="match status" value="1"/>
</dbReference>
<feature type="non-terminal residue" evidence="1">
    <location>
        <position position="189"/>
    </location>
</feature>
<dbReference type="InterPro" id="IPR005235">
    <property type="entry name" value="YmdB-like"/>
</dbReference>
<evidence type="ECO:0000313" key="2">
    <source>
        <dbReference type="Proteomes" id="UP000179034"/>
    </source>
</evidence>
<comment type="caution">
    <text evidence="1">The sequence shown here is derived from an EMBL/GenBank/DDBJ whole genome shotgun (WGS) entry which is preliminary data.</text>
</comment>
<sequence length="189" mass="20886">MKILFIGDVVGKPGRYFLKERLPEYRRGERVDLCIANVENGSGGFGLTPESAKELFEAGIDVMTSGNHIWDRRAILPFFENEDRLLRPLNYPPGTPGRGDILFRAPGGIPVAIVNLQGRAFMPAIDCPFRAIESILNRLRGASRIIIVDFHAEATAEKIAMGWYLNGKVSAIVGTHTHVQTADERILDG</sequence>
<dbReference type="InterPro" id="IPR029052">
    <property type="entry name" value="Metallo-depent_PP-like"/>
</dbReference>
<dbReference type="AlphaFoldDB" id="A0A1F5YCQ2"/>
<dbReference type="PANTHER" id="PTHR36303">
    <property type="entry name" value="2',3'-CYCLIC-NUCLEOTIDE 2'-PHOSPHODIESTERASE"/>
    <property type="match status" value="1"/>
</dbReference>
<reference evidence="1 2" key="1">
    <citation type="journal article" date="2016" name="Nat. Commun.">
        <title>Thousands of microbial genomes shed light on interconnected biogeochemical processes in an aquifer system.</title>
        <authorList>
            <person name="Anantharaman K."/>
            <person name="Brown C.T."/>
            <person name="Hug L.A."/>
            <person name="Sharon I."/>
            <person name="Castelle C.J."/>
            <person name="Probst A.J."/>
            <person name="Thomas B.C."/>
            <person name="Singh A."/>
            <person name="Wilkins M.J."/>
            <person name="Karaoz U."/>
            <person name="Brodie E.L."/>
            <person name="Williams K.H."/>
            <person name="Hubbard S.S."/>
            <person name="Banfield J.F."/>
        </authorList>
    </citation>
    <scope>NUCLEOTIDE SEQUENCE [LARGE SCALE GENOMIC DNA]</scope>
</reference>
<dbReference type="GO" id="GO:0004113">
    <property type="term" value="F:2',3'-cyclic-nucleotide 3'-phosphodiesterase activity"/>
    <property type="evidence" value="ECO:0007669"/>
    <property type="project" value="TreeGrafter"/>
</dbReference>
<name>A0A1F5YCQ2_9BACT</name>
<dbReference type="Proteomes" id="UP000179034">
    <property type="component" value="Unassembled WGS sequence"/>
</dbReference>
<dbReference type="EMBL" id="MFIW01000061">
    <property type="protein sequence ID" value="OGF97746.1"/>
    <property type="molecule type" value="Genomic_DNA"/>
</dbReference>
<dbReference type="SUPFAM" id="SSF56300">
    <property type="entry name" value="Metallo-dependent phosphatases"/>
    <property type="match status" value="1"/>
</dbReference>
<organism evidence="1 2">
    <name type="scientific">Candidatus Glassbacteria bacterium RBG_16_58_8</name>
    <dbReference type="NCBI Taxonomy" id="1817866"/>
    <lineage>
        <taxon>Bacteria</taxon>
        <taxon>Candidatus Glassiibacteriota</taxon>
    </lineage>
</organism>
<evidence type="ECO:0000313" key="1">
    <source>
        <dbReference type="EMBL" id="OGF97746.1"/>
    </source>
</evidence>
<proteinExistence type="predicted"/>
<protein>
    <submittedName>
        <fullName evidence="1">Metallophosphoesterase</fullName>
    </submittedName>
</protein>
<gene>
    <name evidence="1" type="ORF">A2Z06_03375</name>
</gene>
<accession>A0A1F5YCQ2</accession>
<dbReference type="Gene3D" id="3.60.21.10">
    <property type="match status" value="1"/>
</dbReference>
<dbReference type="Pfam" id="PF13277">
    <property type="entry name" value="YmdB"/>
    <property type="match status" value="1"/>
</dbReference>